<keyword evidence="1" id="KW-0805">Transcription regulation</keyword>
<evidence type="ECO:0000256" key="3">
    <source>
        <dbReference type="ARBA" id="ARBA00023163"/>
    </source>
</evidence>
<sequence>MDQKDNKNLSNQQVVAQPKDRSLIDKYKEDRQFVTALARGLEVLACFRSGNGVLGNQDIAKRCRLSNSTVSRLTSTLVKMGYLMHDEPTGKYRLGMATLALGAGMLAKLDVRQLARPYMQELADFCQGVVSLGVRDRLSMLYIESCRSSSVLTLSVDVGSRLPITTSSMGRAYLVEASANERQEIFDRVNELDERSSEAIRLGFEQALKDYKELGCTCSFGDWQKDVNGISIGLNLGINFPLMSINCGGPSSSLSQEFLLEEVRPRLLEMKQRLREAVGLR</sequence>
<dbReference type="SUPFAM" id="SSF46785">
    <property type="entry name" value="Winged helix' DNA-binding domain"/>
    <property type="match status" value="1"/>
</dbReference>
<dbReference type="PROSITE" id="PS51078">
    <property type="entry name" value="ICLR_ED"/>
    <property type="match status" value="1"/>
</dbReference>
<dbReference type="Gene3D" id="3.30.450.40">
    <property type="match status" value="1"/>
</dbReference>
<protein>
    <submittedName>
        <fullName evidence="6">IclR family transcriptional regulator</fullName>
    </submittedName>
</protein>
<dbReference type="InterPro" id="IPR005471">
    <property type="entry name" value="Tscrpt_reg_IclR_N"/>
</dbReference>
<evidence type="ECO:0000256" key="2">
    <source>
        <dbReference type="ARBA" id="ARBA00023125"/>
    </source>
</evidence>
<dbReference type="SMART" id="SM00346">
    <property type="entry name" value="HTH_ICLR"/>
    <property type="match status" value="1"/>
</dbReference>
<dbReference type="InterPro" id="IPR014757">
    <property type="entry name" value="Tscrpt_reg_IclR_C"/>
</dbReference>
<dbReference type="PANTHER" id="PTHR30136">
    <property type="entry name" value="HELIX-TURN-HELIX TRANSCRIPTIONAL REGULATOR, ICLR FAMILY"/>
    <property type="match status" value="1"/>
</dbReference>
<dbReference type="Proteomes" id="UP000537862">
    <property type="component" value="Unassembled WGS sequence"/>
</dbReference>
<organism evidence="6 7">
    <name type="scientific">Pelistega suis</name>
    <dbReference type="NCBI Taxonomy" id="1631957"/>
    <lineage>
        <taxon>Bacteria</taxon>
        <taxon>Pseudomonadati</taxon>
        <taxon>Pseudomonadota</taxon>
        <taxon>Betaproteobacteria</taxon>
        <taxon>Burkholderiales</taxon>
        <taxon>Alcaligenaceae</taxon>
        <taxon>Pelistega</taxon>
    </lineage>
</organism>
<dbReference type="RefSeq" id="WP_171681046.1">
    <property type="nucleotide sequence ID" value="NZ_JABGBN010000008.1"/>
</dbReference>
<dbReference type="InterPro" id="IPR050707">
    <property type="entry name" value="HTH_MetabolicPath_Reg"/>
</dbReference>
<name>A0A849P5H4_9BURK</name>
<dbReference type="InterPro" id="IPR029016">
    <property type="entry name" value="GAF-like_dom_sf"/>
</dbReference>
<reference evidence="6 7" key="1">
    <citation type="submission" date="2020-05" db="EMBL/GenBank/DDBJ databases">
        <authorList>
            <person name="Niu N."/>
        </authorList>
    </citation>
    <scope>NUCLEOTIDE SEQUENCE [LARGE SCALE GENOMIC DNA]</scope>
    <source>
        <strain evidence="6 7">3340-03</strain>
    </source>
</reference>
<evidence type="ECO:0000313" key="7">
    <source>
        <dbReference type="Proteomes" id="UP000537862"/>
    </source>
</evidence>
<dbReference type="PROSITE" id="PS51077">
    <property type="entry name" value="HTH_ICLR"/>
    <property type="match status" value="1"/>
</dbReference>
<dbReference type="GO" id="GO:0045892">
    <property type="term" value="P:negative regulation of DNA-templated transcription"/>
    <property type="evidence" value="ECO:0007669"/>
    <property type="project" value="TreeGrafter"/>
</dbReference>
<evidence type="ECO:0000259" key="4">
    <source>
        <dbReference type="PROSITE" id="PS51077"/>
    </source>
</evidence>
<feature type="domain" description="IclR-ED" evidence="5">
    <location>
        <begin position="97"/>
        <end position="280"/>
    </location>
</feature>
<dbReference type="GO" id="GO:0003700">
    <property type="term" value="F:DNA-binding transcription factor activity"/>
    <property type="evidence" value="ECO:0007669"/>
    <property type="project" value="TreeGrafter"/>
</dbReference>
<evidence type="ECO:0000256" key="1">
    <source>
        <dbReference type="ARBA" id="ARBA00023015"/>
    </source>
</evidence>
<dbReference type="EMBL" id="JABGBN010000008">
    <property type="protein sequence ID" value="NOL52356.1"/>
    <property type="molecule type" value="Genomic_DNA"/>
</dbReference>
<dbReference type="Gene3D" id="1.10.10.10">
    <property type="entry name" value="Winged helix-like DNA-binding domain superfamily/Winged helix DNA-binding domain"/>
    <property type="match status" value="1"/>
</dbReference>
<dbReference type="GO" id="GO:0003677">
    <property type="term" value="F:DNA binding"/>
    <property type="evidence" value="ECO:0007669"/>
    <property type="project" value="UniProtKB-KW"/>
</dbReference>
<evidence type="ECO:0000313" key="6">
    <source>
        <dbReference type="EMBL" id="NOL52356.1"/>
    </source>
</evidence>
<dbReference type="SUPFAM" id="SSF55781">
    <property type="entry name" value="GAF domain-like"/>
    <property type="match status" value="1"/>
</dbReference>
<feature type="domain" description="HTH iclR-type" evidence="4">
    <location>
        <begin position="34"/>
        <end position="96"/>
    </location>
</feature>
<comment type="caution">
    <text evidence="6">The sequence shown here is derived from an EMBL/GenBank/DDBJ whole genome shotgun (WGS) entry which is preliminary data.</text>
</comment>
<accession>A0A849P5H4</accession>
<dbReference type="InterPro" id="IPR036388">
    <property type="entry name" value="WH-like_DNA-bd_sf"/>
</dbReference>
<dbReference type="InterPro" id="IPR036390">
    <property type="entry name" value="WH_DNA-bd_sf"/>
</dbReference>
<keyword evidence="3" id="KW-0804">Transcription</keyword>
<keyword evidence="2" id="KW-0238">DNA-binding</keyword>
<dbReference type="AlphaFoldDB" id="A0A849P5H4"/>
<keyword evidence="7" id="KW-1185">Reference proteome</keyword>
<evidence type="ECO:0000259" key="5">
    <source>
        <dbReference type="PROSITE" id="PS51078"/>
    </source>
</evidence>
<gene>
    <name evidence="6" type="ORF">HKX39_09290</name>
</gene>
<dbReference type="PANTHER" id="PTHR30136:SF33">
    <property type="entry name" value="TRANSCRIPTIONAL REGULATORY PROTEIN"/>
    <property type="match status" value="1"/>
</dbReference>
<dbReference type="Pfam" id="PF01614">
    <property type="entry name" value="IclR_C"/>
    <property type="match status" value="1"/>
</dbReference>
<dbReference type="Pfam" id="PF09339">
    <property type="entry name" value="HTH_IclR"/>
    <property type="match status" value="1"/>
</dbReference>
<proteinExistence type="predicted"/>